<dbReference type="Pfam" id="PF01627">
    <property type="entry name" value="Hpt"/>
    <property type="match status" value="1"/>
</dbReference>
<dbReference type="STRING" id="1121326.CLMAG_21530"/>
<keyword evidence="6" id="KW-0808">Transferase</keyword>
<dbReference type="PATRIC" id="fig|1121326.3.peg.2144"/>
<gene>
    <name evidence="6" type="primary">cheA_4</name>
    <name evidence="6" type="ORF">CLMAG_21530</name>
</gene>
<dbReference type="GO" id="GO:0000155">
    <property type="term" value="F:phosphorelay sensor kinase activity"/>
    <property type="evidence" value="ECO:0007669"/>
    <property type="project" value="InterPro"/>
</dbReference>
<dbReference type="SUPFAM" id="SSF47226">
    <property type="entry name" value="Histidine-containing phosphotransfer domain, HPT domain"/>
    <property type="match status" value="1"/>
</dbReference>
<dbReference type="OrthoDB" id="1948081at2"/>
<reference evidence="6 7" key="1">
    <citation type="submission" date="2016-04" db="EMBL/GenBank/DDBJ databases">
        <title>Genome sequence of Clostridium magnum DSM 2767.</title>
        <authorList>
            <person name="Poehlein A."/>
            <person name="Uhlig R."/>
            <person name="Fischer R."/>
            <person name="Bahl H."/>
            <person name="Daniel R."/>
        </authorList>
    </citation>
    <scope>NUCLEOTIDE SEQUENCE [LARGE SCALE GENOMIC DNA]</scope>
    <source>
        <strain evidence="6 7">DSM 2767</strain>
    </source>
</reference>
<dbReference type="Gene3D" id="1.20.120.160">
    <property type="entry name" value="HPT domain"/>
    <property type="match status" value="1"/>
</dbReference>
<evidence type="ECO:0000259" key="5">
    <source>
        <dbReference type="PROSITE" id="PS50894"/>
    </source>
</evidence>
<dbReference type="SMART" id="SM00073">
    <property type="entry name" value="HPT"/>
    <property type="match status" value="1"/>
</dbReference>
<dbReference type="EC" id="2.7.13.3" evidence="6"/>
<keyword evidence="3" id="KW-0597">Phosphoprotein</keyword>
<dbReference type="RefSeq" id="WP_066621755.1">
    <property type="nucleotide sequence ID" value="NZ_FQXL01000004.1"/>
</dbReference>
<dbReference type="SUPFAM" id="SSF55052">
    <property type="entry name" value="CheY-binding domain of CheA"/>
    <property type="match status" value="1"/>
</dbReference>
<dbReference type="PANTHER" id="PTHR43395:SF10">
    <property type="entry name" value="CHEMOTAXIS PROTEIN CHEA"/>
    <property type="match status" value="1"/>
</dbReference>
<keyword evidence="1" id="KW-0067">ATP-binding</keyword>
<dbReference type="InterPro" id="IPR036641">
    <property type="entry name" value="HPT_dom_sf"/>
</dbReference>
<protein>
    <submittedName>
        <fullName evidence="6">Chemotaxis protein CheA</fullName>
        <ecNumber evidence="6">2.7.13.3</ecNumber>
    </submittedName>
</protein>
<keyword evidence="2" id="KW-0902">Two-component regulatory system</keyword>
<accession>A0A162T804</accession>
<dbReference type="Gene3D" id="3.30.70.1110">
    <property type="entry name" value="Histidine kinase CheA-like, P2 response regulator-binding domain"/>
    <property type="match status" value="1"/>
</dbReference>
<dbReference type="EMBL" id="LWAE01000002">
    <property type="protein sequence ID" value="KZL92344.1"/>
    <property type="molecule type" value="Genomic_DNA"/>
</dbReference>
<evidence type="ECO:0000313" key="7">
    <source>
        <dbReference type="Proteomes" id="UP000076603"/>
    </source>
</evidence>
<organism evidence="6 7">
    <name type="scientific">Clostridium magnum DSM 2767</name>
    <dbReference type="NCBI Taxonomy" id="1121326"/>
    <lineage>
        <taxon>Bacteria</taxon>
        <taxon>Bacillati</taxon>
        <taxon>Bacillota</taxon>
        <taxon>Clostridia</taxon>
        <taxon>Eubacteriales</taxon>
        <taxon>Clostridiaceae</taxon>
        <taxon>Clostridium</taxon>
    </lineage>
</organism>
<dbReference type="Proteomes" id="UP000076603">
    <property type="component" value="Unassembled WGS sequence"/>
</dbReference>
<dbReference type="PROSITE" id="PS50801">
    <property type="entry name" value="STAS"/>
    <property type="match status" value="1"/>
</dbReference>
<dbReference type="InterPro" id="IPR008207">
    <property type="entry name" value="Sig_transdc_His_kin_Hpt_dom"/>
</dbReference>
<dbReference type="InterPro" id="IPR051315">
    <property type="entry name" value="Bact_Chemotaxis_CheA"/>
</dbReference>
<evidence type="ECO:0000256" key="3">
    <source>
        <dbReference type="PROSITE-ProRule" id="PRU00110"/>
    </source>
</evidence>
<keyword evidence="1" id="KW-0547">Nucleotide-binding</keyword>
<feature type="modified residue" description="Phosphohistidine" evidence="3">
    <location>
        <position position="43"/>
    </location>
</feature>
<dbReference type="AlphaFoldDB" id="A0A162T804"/>
<keyword evidence="7" id="KW-1185">Reference proteome</keyword>
<dbReference type="PROSITE" id="PS50894">
    <property type="entry name" value="HPT"/>
    <property type="match status" value="1"/>
</dbReference>
<proteinExistence type="predicted"/>
<dbReference type="InterPro" id="IPR010808">
    <property type="entry name" value="CheA_P2-bd"/>
</dbReference>
<evidence type="ECO:0000259" key="4">
    <source>
        <dbReference type="PROSITE" id="PS50801"/>
    </source>
</evidence>
<evidence type="ECO:0000256" key="2">
    <source>
        <dbReference type="ARBA" id="ARBA00023012"/>
    </source>
</evidence>
<dbReference type="InterPro" id="IPR035891">
    <property type="entry name" value="CheY-binding_CheA"/>
</dbReference>
<evidence type="ECO:0000256" key="1">
    <source>
        <dbReference type="ARBA" id="ARBA00022840"/>
    </source>
</evidence>
<dbReference type="CDD" id="cd00088">
    <property type="entry name" value="HPT"/>
    <property type="match status" value="1"/>
</dbReference>
<feature type="domain" description="HPt" evidence="5">
    <location>
        <begin position="1"/>
        <end position="100"/>
    </location>
</feature>
<feature type="domain" description="STAS" evidence="4">
    <location>
        <begin position="382"/>
        <end position="466"/>
    </location>
</feature>
<dbReference type="PANTHER" id="PTHR43395">
    <property type="entry name" value="SENSOR HISTIDINE KINASE CHEA"/>
    <property type="match status" value="1"/>
</dbReference>
<dbReference type="InterPro" id="IPR037052">
    <property type="entry name" value="CheA-like_P2_sf"/>
</dbReference>
<dbReference type="GO" id="GO:0005524">
    <property type="term" value="F:ATP binding"/>
    <property type="evidence" value="ECO:0007669"/>
    <property type="project" value="UniProtKB-KW"/>
</dbReference>
<dbReference type="InterPro" id="IPR002645">
    <property type="entry name" value="STAS_dom"/>
</dbReference>
<dbReference type="Pfam" id="PF07194">
    <property type="entry name" value="P2"/>
    <property type="match status" value="1"/>
</dbReference>
<comment type="caution">
    <text evidence="6">The sequence shown here is derived from an EMBL/GenBank/DDBJ whole genome shotgun (WGS) entry which is preliminary data.</text>
</comment>
<sequence length="471" mass="55116">MSNLLDVFFEETGELLEKAEEHLVEIEKSYSDEGLNGLFRCIHSIKGSSATLDFREIATLSHKLEDILNYVRDGKLEFDKEILDISFRVVDEIIVLFNLHRESYGEEIDEATTEKLEGIKILLDNIISRITSNGDREVVTLEKENSNRIYGEKITLEEGANSYFIRIMLDTEDLMQSITRFIIVNTMNEIGKVVYSNPPMRFMLSSESSSLIEKYECIFNTELDAEMVYNKIDVPYVKRISIVNIRDEYLEKLEFRLSSEEVDLLIGVLTCFYRLKNYFTQKQNYIEEKREITDLYGEVKKVLNLTGIDMRIHTFIKEIGIFLSLLLSDVILPNANNFIKLSNNVDSLYLSMIERLYQVFKNKLIFKYVELNADGRNIERFEDLVNRIPRNIFKYVAVDISKIKILEYDELKKLIEVYKRFNEEGIVLYLINGGSHRKRLYNIIESINIIADIKQYSNESEAVLYNDFILK</sequence>
<name>A0A162T804_9CLOT</name>
<evidence type="ECO:0000313" key="6">
    <source>
        <dbReference type="EMBL" id="KZL92344.1"/>
    </source>
</evidence>